<dbReference type="EMBL" id="JARBHB010000013">
    <property type="protein sequence ID" value="KAJ8869464.1"/>
    <property type="molecule type" value="Genomic_DNA"/>
</dbReference>
<comment type="caution">
    <text evidence="1">The sequence shown here is derived from an EMBL/GenBank/DDBJ whole genome shotgun (WGS) entry which is preliminary data.</text>
</comment>
<name>A0ABQ9GAL0_9NEOP</name>
<dbReference type="Proteomes" id="UP001159363">
    <property type="component" value="Chromosome 12"/>
</dbReference>
<accession>A0ABQ9GAL0</accession>
<keyword evidence="2" id="KW-1185">Reference proteome</keyword>
<evidence type="ECO:0000313" key="1">
    <source>
        <dbReference type="EMBL" id="KAJ8869464.1"/>
    </source>
</evidence>
<protein>
    <submittedName>
        <fullName evidence="1">Uncharacterized protein</fullName>
    </submittedName>
</protein>
<evidence type="ECO:0000313" key="2">
    <source>
        <dbReference type="Proteomes" id="UP001159363"/>
    </source>
</evidence>
<gene>
    <name evidence="1" type="ORF">PR048_028455</name>
</gene>
<reference evidence="1 2" key="1">
    <citation type="submission" date="2023-02" db="EMBL/GenBank/DDBJ databases">
        <title>LHISI_Scaffold_Assembly.</title>
        <authorList>
            <person name="Stuart O.P."/>
            <person name="Cleave R."/>
            <person name="Magrath M.J.L."/>
            <person name="Mikheyev A.S."/>
        </authorList>
    </citation>
    <scope>NUCLEOTIDE SEQUENCE [LARGE SCALE GENOMIC DNA]</scope>
    <source>
        <strain evidence="1">Daus_M_001</strain>
        <tissue evidence="1">Leg muscle</tissue>
    </source>
</reference>
<sequence>MPEEFQHLYPMMGMFHFGKVALHCTDRYITGSGLDDDLIETEVFGFKTVKRVFNGSHYTRSLQGLLILSDTIQALKLKAFWAINSYDDYCGIAESVLELREALKCKNDKKCQELFNSLLHSETYNKLRIATDVFDADQYEKSELCKYFSVFIHMVSLVKNLATADREGNWKLHVETASQLERIKKLEVDNPFLYQRFIEGHFVVGYKEGKFNSVAPDMKLEQDIQRSKKSSKGIVGQARKSHYIAEWELIYHEILSQLSYKTQPKFAPFTNCMSSLIATSTNLSRWVKDCDGQTTLGLLLSSIHTDTRISVQMSKFWASCGSKTKLQELARNLSDHSNDVKMPIIASGVVIDVQIITPYLNVNNDKCEIKKLSSIIKEADRRIIRHANWAILDGTKWLVILSNDTDVVAVLLKIGTKQAAIKSDPTTYQEQFGKTDNLSQEDVLKVGKYLLKVWSRNTAVE</sequence>
<dbReference type="PANTHER" id="PTHR47018:SF3">
    <property type="entry name" value="MYCBP-ASSOCIATED PROTEIN"/>
    <property type="match status" value="1"/>
</dbReference>
<organism evidence="1 2">
    <name type="scientific">Dryococelus australis</name>
    <dbReference type="NCBI Taxonomy" id="614101"/>
    <lineage>
        <taxon>Eukaryota</taxon>
        <taxon>Metazoa</taxon>
        <taxon>Ecdysozoa</taxon>
        <taxon>Arthropoda</taxon>
        <taxon>Hexapoda</taxon>
        <taxon>Insecta</taxon>
        <taxon>Pterygota</taxon>
        <taxon>Neoptera</taxon>
        <taxon>Polyneoptera</taxon>
        <taxon>Phasmatodea</taxon>
        <taxon>Verophasmatodea</taxon>
        <taxon>Anareolatae</taxon>
        <taxon>Phasmatidae</taxon>
        <taxon>Eurycanthinae</taxon>
        <taxon>Dryococelus</taxon>
    </lineage>
</organism>
<dbReference type="PANTHER" id="PTHR47018">
    <property type="entry name" value="CXC DOMAIN-CONTAINING PROTEIN-RELATED"/>
    <property type="match status" value="1"/>
</dbReference>
<proteinExistence type="predicted"/>